<name>A0A0K2UM47_LEPSM</name>
<accession>A0A0K2UM47</accession>
<proteinExistence type="predicted"/>
<organism evidence="2">
    <name type="scientific">Lepeophtheirus salmonis</name>
    <name type="common">Salmon louse</name>
    <name type="synonym">Caligus salmonis</name>
    <dbReference type="NCBI Taxonomy" id="72036"/>
    <lineage>
        <taxon>Eukaryota</taxon>
        <taxon>Metazoa</taxon>
        <taxon>Ecdysozoa</taxon>
        <taxon>Arthropoda</taxon>
        <taxon>Crustacea</taxon>
        <taxon>Multicrustacea</taxon>
        <taxon>Hexanauplia</taxon>
        <taxon>Copepoda</taxon>
        <taxon>Siphonostomatoida</taxon>
        <taxon>Caligidae</taxon>
        <taxon>Lepeophtheirus</taxon>
    </lineage>
</organism>
<evidence type="ECO:0000256" key="1">
    <source>
        <dbReference type="SAM" id="MobiDB-lite"/>
    </source>
</evidence>
<reference evidence="2" key="1">
    <citation type="submission" date="2014-05" db="EMBL/GenBank/DDBJ databases">
        <authorList>
            <person name="Chronopoulou M."/>
        </authorList>
    </citation>
    <scope>NUCLEOTIDE SEQUENCE</scope>
    <source>
        <tissue evidence="2">Whole organism</tissue>
    </source>
</reference>
<evidence type="ECO:0000313" key="2">
    <source>
        <dbReference type="EMBL" id="CDW39155.1"/>
    </source>
</evidence>
<feature type="non-terminal residue" evidence="2">
    <location>
        <position position="1"/>
    </location>
</feature>
<dbReference type="OrthoDB" id="6380740at2759"/>
<feature type="region of interest" description="Disordered" evidence="1">
    <location>
        <begin position="82"/>
        <end position="109"/>
    </location>
</feature>
<protein>
    <submittedName>
        <fullName evidence="2">Uncharacterized protein</fullName>
    </submittedName>
</protein>
<sequence length="118" mass="13376">KFELETIGHCYGAKLHCTTMVALNALGYMDFKIICTAGNSNQYMWTLERKLDFETVYQMSPSRRSSYCSSRSPCKDYYITTTAEGPPKKTPNTLSSTTPNHRDRRHSFGGKLASLLHI</sequence>
<dbReference type="EMBL" id="HACA01021794">
    <property type="protein sequence ID" value="CDW39155.1"/>
    <property type="molecule type" value="Transcribed_RNA"/>
</dbReference>
<dbReference type="AlphaFoldDB" id="A0A0K2UM47"/>
<feature type="compositionally biased region" description="Polar residues" evidence="1">
    <location>
        <begin position="90"/>
        <end position="99"/>
    </location>
</feature>